<dbReference type="SMART" id="SM00448">
    <property type="entry name" value="REC"/>
    <property type="match status" value="1"/>
</dbReference>
<keyword evidence="1 2" id="KW-0597">Phosphoprotein</keyword>
<evidence type="ECO:0000313" key="5">
    <source>
        <dbReference type="Proteomes" id="UP001381174"/>
    </source>
</evidence>
<protein>
    <submittedName>
        <fullName evidence="4">Response regulator</fullName>
    </submittedName>
</protein>
<feature type="modified residue" description="4-aspartylphosphate" evidence="2">
    <location>
        <position position="56"/>
    </location>
</feature>
<dbReference type="InterPro" id="IPR001789">
    <property type="entry name" value="Sig_transdc_resp-reg_receiver"/>
</dbReference>
<dbReference type="Pfam" id="PF00072">
    <property type="entry name" value="Response_reg"/>
    <property type="match status" value="1"/>
</dbReference>
<name>A0ABU8J7V9_9GAMM</name>
<feature type="domain" description="Response regulatory" evidence="3">
    <location>
        <begin position="6"/>
        <end position="119"/>
    </location>
</feature>
<dbReference type="InterPro" id="IPR050595">
    <property type="entry name" value="Bact_response_regulator"/>
</dbReference>
<reference evidence="4 5" key="1">
    <citation type="journal article" date="2014" name="Int. J. Syst. Evol. Microbiol.">
        <title>Fulvimonas yonginensis sp. nov., isolated from greenhouse soil, and emended description of the genus Fulvimonas.</title>
        <authorList>
            <person name="Ahn J.H."/>
            <person name="Kim S.J."/>
            <person name="Weon H.Y."/>
            <person name="Hong S.B."/>
            <person name="Seok S.J."/>
            <person name="Kwon S.W."/>
        </authorList>
    </citation>
    <scope>NUCLEOTIDE SEQUENCE [LARGE SCALE GENOMIC DNA]</scope>
    <source>
        <strain evidence="4 5">KACC 16952</strain>
    </source>
</reference>
<accession>A0ABU8J7V9</accession>
<evidence type="ECO:0000256" key="1">
    <source>
        <dbReference type="ARBA" id="ARBA00022553"/>
    </source>
</evidence>
<dbReference type="Proteomes" id="UP001381174">
    <property type="component" value="Unassembled WGS sequence"/>
</dbReference>
<dbReference type="SUPFAM" id="SSF52172">
    <property type="entry name" value="CheY-like"/>
    <property type="match status" value="1"/>
</dbReference>
<proteinExistence type="predicted"/>
<comment type="caution">
    <text evidence="4">The sequence shown here is derived from an EMBL/GenBank/DDBJ whole genome shotgun (WGS) entry which is preliminary data.</text>
</comment>
<organism evidence="4 5">
    <name type="scientific">Fulvimonas yonginensis</name>
    <dbReference type="NCBI Taxonomy" id="1495200"/>
    <lineage>
        <taxon>Bacteria</taxon>
        <taxon>Pseudomonadati</taxon>
        <taxon>Pseudomonadota</taxon>
        <taxon>Gammaproteobacteria</taxon>
        <taxon>Lysobacterales</taxon>
        <taxon>Rhodanobacteraceae</taxon>
        <taxon>Fulvimonas</taxon>
    </lineage>
</organism>
<dbReference type="EMBL" id="JBBBNY010000001">
    <property type="protein sequence ID" value="MEI7035319.1"/>
    <property type="molecule type" value="Genomic_DNA"/>
</dbReference>
<sequence length="142" mass="14963">MAKDNLVLLVEDDSDTREVMALLLDAAGYQVLSARDAKTGLKLIDEQPDIDVIVTDVNIGGGQDGISMAEEIRRRGSHAAVVVISGDPEASSERLGPTATFLPKPYDRKALLAAIADARAKNARACAVADDGNPPPYPGLSH</sequence>
<dbReference type="PANTHER" id="PTHR44591">
    <property type="entry name" value="STRESS RESPONSE REGULATOR PROTEIN 1"/>
    <property type="match status" value="1"/>
</dbReference>
<evidence type="ECO:0000256" key="2">
    <source>
        <dbReference type="PROSITE-ProRule" id="PRU00169"/>
    </source>
</evidence>
<evidence type="ECO:0000313" key="4">
    <source>
        <dbReference type="EMBL" id="MEI7035319.1"/>
    </source>
</evidence>
<keyword evidence="5" id="KW-1185">Reference proteome</keyword>
<dbReference type="Gene3D" id="3.40.50.2300">
    <property type="match status" value="1"/>
</dbReference>
<dbReference type="InterPro" id="IPR011006">
    <property type="entry name" value="CheY-like_superfamily"/>
</dbReference>
<evidence type="ECO:0000259" key="3">
    <source>
        <dbReference type="PROSITE" id="PS50110"/>
    </source>
</evidence>
<dbReference type="PANTHER" id="PTHR44591:SF18">
    <property type="entry name" value="REGULATORY PROTEIN"/>
    <property type="match status" value="1"/>
</dbReference>
<dbReference type="RefSeq" id="WP_336805934.1">
    <property type="nucleotide sequence ID" value="NZ_JBBBNY010000001.1"/>
</dbReference>
<dbReference type="PROSITE" id="PS50110">
    <property type="entry name" value="RESPONSE_REGULATORY"/>
    <property type="match status" value="1"/>
</dbReference>
<gene>
    <name evidence="4" type="ORF">WAT24_00950</name>
</gene>